<reference evidence="1" key="1">
    <citation type="submission" date="2021-01" db="EMBL/GenBank/DDBJ databases">
        <authorList>
            <person name="Corre E."/>
            <person name="Pelletier E."/>
            <person name="Niang G."/>
            <person name="Scheremetjew M."/>
            <person name="Finn R."/>
            <person name="Kale V."/>
            <person name="Holt S."/>
            <person name="Cochrane G."/>
            <person name="Meng A."/>
            <person name="Brown T."/>
            <person name="Cohen L."/>
        </authorList>
    </citation>
    <scope>NUCLEOTIDE SEQUENCE</scope>
    <source>
        <strain evidence="1">SM1012Den-03</strain>
    </source>
</reference>
<sequence>MKAIKQAIRTKRPNGTHQAIVCVVCDRVIIGEEKVCNISTERLEENRHRISVVAYEEFYRKPLHPLLVEQYSLLLSPRAYREGDNFECCQSCNSGMQPSKAKKKGSKPPKYAIANGFVIGHFPSVIQIPGEVEPRRIVPII</sequence>
<gene>
    <name evidence="1" type="ORF">SMAR0320_LOCUS8045</name>
</gene>
<protein>
    <submittedName>
        <fullName evidence="1">Uncharacterized protein</fullName>
    </submittedName>
</protein>
<accession>A0A7S2L2K2</accession>
<evidence type="ECO:0000313" key="1">
    <source>
        <dbReference type="EMBL" id="CAD9594061.1"/>
    </source>
</evidence>
<dbReference type="AlphaFoldDB" id="A0A7S2L2K2"/>
<organism evidence="1">
    <name type="scientific">Skeletonema marinoi</name>
    <dbReference type="NCBI Taxonomy" id="267567"/>
    <lineage>
        <taxon>Eukaryota</taxon>
        <taxon>Sar</taxon>
        <taxon>Stramenopiles</taxon>
        <taxon>Ochrophyta</taxon>
        <taxon>Bacillariophyta</taxon>
        <taxon>Coscinodiscophyceae</taxon>
        <taxon>Thalassiosirophycidae</taxon>
        <taxon>Thalassiosirales</taxon>
        <taxon>Skeletonemataceae</taxon>
        <taxon>Skeletonema</taxon>
        <taxon>Skeletonema marinoi-dohrnii complex</taxon>
    </lineage>
</organism>
<name>A0A7S2L2K2_9STRA</name>
<dbReference type="EMBL" id="HBGZ01011189">
    <property type="protein sequence ID" value="CAD9594061.1"/>
    <property type="molecule type" value="Transcribed_RNA"/>
</dbReference>
<proteinExistence type="predicted"/>